<dbReference type="InterPro" id="IPR011109">
    <property type="entry name" value="DNA_bind_recombinase_dom"/>
</dbReference>
<dbReference type="InterPro" id="IPR050639">
    <property type="entry name" value="SSR_resolvase"/>
</dbReference>
<evidence type="ECO:0000256" key="1">
    <source>
        <dbReference type="SAM" id="Coils"/>
    </source>
</evidence>
<dbReference type="PROSITE" id="PS51737">
    <property type="entry name" value="RECOMBINASE_DNA_BIND"/>
    <property type="match status" value="1"/>
</dbReference>
<proteinExistence type="predicted"/>
<dbReference type="SUPFAM" id="SSF53041">
    <property type="entry name" value="Resolvase-like"/>
    <property type="match status" value="1"/>
</dbReference>
<evidence type="ECO:0000313" key="4">
    <source>
        <dbReference type="Proteomes" id="UP000012589"/>
    </source>
</evidence>
<dbReference type="InterPro" id="IPR036162">
    <property type="entry name" value="Resolvase-like_N_sf"/>
</dbReference>
<dbReference type="STRING" id="1235802.C823_05932"/>
<reference evidence="3 4" key="1">
    <citation type="journal article" date="2014" name="Genome Announc.">
        <title>Draft genome sequences of the altered schaedler flora, a defined bacterial community from gnotobiotic mice.</title>
        <authorList>
            <person name="Wannemuehler M.J."/>
            <person name="Overstreet A.M."/>
            <person name="Ward D.V."/>
            <person name="Phillips G.J."/>
        </authorList>
    </citation>
    <scope>NUCLEOTIDE SEQUENCE [LARGE SCALE GENOMIC DNA]</scope>
    <source>
        <strain evidence="3 4">ASF492</strain>
    </source>
</reference>
<dbReference type="InterPro" id="IPR006119">
    <property type="entry name" value="Resolv_N"/>
</dbReference>
<name>N1ZKK9_9FIRM</name>
<dbReference type="Pfam" id="PF13408">
    <property type="entry name" value="Zn_ribbon_recom"/>
    <property type="match status" value="1"/>
</dbReference>
<dbReference type="Proteomes" id="UP000012589">
    <property type="component" value="Unassembled WGS sequence"/>
</dbReference>
<dbReference type="Gene3D" id="3.40.50.1390">
    <property type="entry name" value="Resolvase, N-terminal catalytic domain"/>
    <property type="match status" value="1"/>
</dbReference>
<dbReference type="PANTHER" id="PTHR30461">
    <property type="entry name" value="DNA-INVERTASE FROM LAMBDOID PROPHAGE"/>
    <property type="match status" value="1"/>
</dbReference>
<evidence type="ECO:0000259" key="2">
    <source>
        <dbReference type="PROSITE" id="PS51737"/>
    </source>
</evidence>
<sequence>MSGMDFTCSAPAKGQGECSGVLTVAAYLRISDEDVDRGQAAKTESDSIANQRNLITDFISRMPEFDGAEVIEFCDDGWSGKNFTRPAVREMLDMARQGKIHCIVVKDLSRFGRDYLEVGNYISRVFPFLGIRFIAVNDGFDSIRPMEADSLETSFKTLIYDIYSRDISRKTRSAKKIKAEKGEFLSPFAPYGYKKDGEKKNHLVIDPETADTVRKIFEMAADGQTTEKIARTLNMDQVPTPMLQKHSAGCTRKWKSIHEENFWTHNTVGVILRDERYTGMNIYGKRMRDEIGRSHTVKKDRGEWISVSGTHQGIVTREEFDRAQEQMRRFQERGCGKPGGSPFLKKVRCGICGHIMARVGKKKPYYVCHTPRVTDKYACPVERMPEKDFEEAVLKQLRIQALYAVDLSRIWEEKQRLRKQDTEGMRKNLSRLKESRSALDNHIRDIYEKTIFGEMDKEAYLKEKKLSSEEKDQINQRIRELEAELQNASENGRLENKFTESFQQYTEIEELTADIVNDVLQEIVVFPDRVFNIVWNYRDELESLLLDVNTKKQAENSED</sequence>
<feature type="coiled-coil region" evidence="1">
    <location>
        <begin position="464"/>
        <end position="491"/>
    </location>
</feature>
<accession>N1ZKK9</accession>
<gene>
    <name evidence="3" type="ORF">C823_05932</name>
</gene>
<dbReference type="PANTHER" id="PTHR30461:SF23">
    <property type="entry name" value="DNA RECOMBINASE-RELATED"/>
    <property type="match status" value="1"/>
</dbReference>
<keyword evidence="1" id="KW-0175">Coiled coil</keyword>
<dbReference type="EMBL" id="AQFT01000206">
    <property type="protein sequence ID" value="EMZ17512.1"/>
    <property type="molecule type" value="Genomic_DNA"/>
</dbReference>
<dbReference type="PATRIC" id="fig|1235802.3.peg.6265"/>
<dbReference type="InterPro" id="IPR025827">
    <property type="entry name" value="Zn_ribbon_recom_dom"/>
</dbReference>
<dbReference type="eggNOG" id="COG1961">
    <property type="taxonomic scope" value="Bacteria"/>
</dbReference>
<dbReference type="GO" id="GO:0003677">
    <property type="term" value="F:DNA binding"/>
    <property type="evidence" value="ECO:0007669"/>
    <property type="project" value="InterPro"/>
</dbReference>
<dbReference type="HOGENOM" id="CLU_010686_18_2_9"/>
<keyword evidence="4" id="KW-1185">Reference proteome</keyword>
<dbReference type="Pfam" id="PF07508">
    <property type="entry name" value="Recombinase"/>
    <property type="match status" value="1"/>
</dbReference>
<feature type="domain" description="Recombinase" evidence="2">
    <location>
        <begin position="190"/>
        <end position="333"/>
    </location>
</feature>
<protein>
    <recommendedName>
        <fullName evidence="2">Recombinase domain-containing protein</fullName>
    </recommendedName>
</protein>
<comment type="caution">
    <text evidence="3">The sequence shown here is derived from an EMBL/GenBank/DDBJ whole genome shotgun (WGS) entry which is preliminary data.</text>
</comment>
<evidence type="ECO:0000313" key="3">
    <source>
        <dbReference type="EMBL" id="EMZ17512.1"/>
    </source>
</evidence>
<dbReference type="GO" id="GO:0000150">
    <property type="term" value="F:DNA strand exchange activity"/>
    <property type="evidence" value="ECO:0007669"/>
    <property type="project" value="InterPro"/>
</dbReference>
<organism evidence="3 4">
    <name type="scientific">Eubacterium plexicaudatum ASF492</name>
    <dbReference type="NCBI Taxonomy" id="1235802"/>
    <lineage>
        <taxon>Bacteria</taxon>
        <taxon>Bacillati</taxon>
        <taxon>Bacillota</taxon>
        <taxon>Clostridia</taxon>
        <taxon>Eubacteriales</taxon>
        <taxon>Eubacteriaceae</taxon>
        <taxon>Eubacterium</taxon>
    </lineage>
</organism>
<dbReference type="InterPro" id="IPR038109">
    <property type="entry name" value="DNA_bind_recomb_sf"/>
</dbReference>
<dbReference type="SMART" id="SM00857">
    <property type="entry name" value="Resolvase"/>
    <property type="match status" value="1"/>
</dbReference>
<dbReference type="AlphaFoldDB" id="N1ZKK9"/>
<dbReference type="Pfam" id="PF00239">
    <property type="entry name" value="Resolvase"/>
    <property type="match status" value="1"/>
</dbReference>
<dbReference type="Gene3D" id="3.90.1750.20">
    <property type="entry name" value="Putative Large Serine Recombinase, Chain B, Domain 2"/>
    <property type="match status" value="1"/>
</dbReference>